<keyword evidence="2" id="KW-1185">Reference proteome</keyword>
<evidence type="ECO:0000313" key="2">
    <source>
        <dbReference type="Proteomes" id="UP000822476"/>
    </source>
</evidence>
<gene>
    <name evidence="1" type="ORF">EG68_07084</name>
</gene>
<organism evidence="1 2">
    <name type="scientific">Paragonimus skrjabini miyazakii</name>
    <dbReference type="NCBI Taxonomy" id="59628"/>
    <lineage>
        <taxon>Eukaryota</taxon>
        <taxon>Metazoa</taxon>
        <taxon>Spiralia</taxon>
        <taxon>Lophotrochozoa</taxon>
        <taxon>Platyhelminthes</taxon>
        <taxon>Trematoda</taxon>
        <taxon>Digenea</taxon>
        <taxon>Plagiorchiida</taxon>
        <taxon>Troglotremata</taxon>
        <taxon>Troglotrematidae</taxon>
        <taxon>Paragonimus</taxon>
    </lineage>
</organism>
<dbReference type="EMBL" id="JTDE01004047">
    <property type="protein sequence ID" value="KAF7255360.1"/>
    <property type="molecule type" value="Genomic_DNA"/>
</dbReference>
<sequence>MDQPFNTYATQPVYCRSCDLSGRLSDTNFGQRLAIDRTWGENRAALRARVLPQMRFKQIDNHPEPGRSWVGILQLKPTSWVIWWIPGDTFGHRILNAVHY</sequence>
<comment type="caution">
    <text evidence="1">The sequence shown here is derived from an EMBL/GenBank/DDBJ whole genome shotgun (WGS) entry which is preliminary data.</text>
</comment>
<evidence type="ECO:0000313" key="1">
    <source>
        <dbReference type="EMBL" id="KAF7255360.1"/>
    </source>
</evidence>
<dbReference type="AlphaFoldDB" id="A0A8S9YQS8"/>
<dbReference type="Proteomes" id="UP000822476">
    <property type="component" value="Unassembled WGS sequence"/>
</dbReference>
<proteinExistence type="predicted"/>
<accession>A0A8S9YQS8</accession>
<reference evidence="1" key="1">
    <citation type="submission" date="2019-07" db="EMBL/GenBank/DDBJ databases">
        <title>Annotation for the trematode Paragonimus miyazaki's.</title>
        <authorList>
            <person name="Choi Y.-J."/>
        </authorList>
    </citation>
    <scope>NUCLEOTIDE SEQUENCE</scope>
    <source>
        <strain evidence="1">Japan</strain>
    </source>
</reference>
<name>A0A8S9YQS8_9TREM</name>
<protein>
    <submittedName>
        <fullName evidence="1">Uncharacterized protein</fullName>
    </submittedName>
</protein>